<dbReference type="EMBL" id="JACHID010000007">
    <property type="protein sequence ID" value="MBB5022013.1"/>
    <property type="molecule type" value="Genomic_DNA"/>
</dbReference>
<name>A0A7W7Y4P1_9BACT</name>
<dbReference type="Gene3D" id="2.60.120.380">
    <property type="match status" value="1"/>
</dbReference>
<gene>
    <name evidence="4" type="ORF">HNR37_001330</name>
</gene>
<dbReference type="RefSeq" id="WP_183731746.1">
    <property type="nucleotide sequence ID" value="NZ_JACHID010000007.1"/>
</dbReference>
<dbReference type="AlphaFoldDB" id="A0A7W7Y4P1"/>
<dbReference type="InterPro" id="IPR059177">
    <property type="entry name" value="GH29D-like_dom"/>
</dbReference>
<dbReference type="PROSITE" id="PS51257">
    <property type="entry name" value="PROKAR_LIPOPROTEIN"/>
    <property type="match status" value="1"/>
</dbReference>
<proteinExistence type="predicted"/>
<dbReference type="Pfam" id="PF13290">
    <property type="entry name" value="CHB_HEX_C_1"/>
    <property type="match status" value="1"/>
</dbReference>
<keyword evidence="1" id="KW-0732">Signal</keyword>
<feature type="signal peptide" evidence="1">
    <location>
        <begin position="1"/>
        <end position="19"/>
    </location>
</feature>
<comment type="caution">
    <text evidence="4">The sequence shown here is derived from an EMBL/GenBank/DDBJ whole genome shotgun (WGS) entry which is preliminary data.</text>
</comment>
<feature type="chain" id="PRO_5031481742" description="Bacterial repeat domain-containing protein" evidence="1">
    <location>
        <begin position="20"/>
        <end position="822"/>
    </location>
</feature>
<protein>
    <recommendedName>
        <fullName evidence="6">Bacterial repeat domain-containing protein</fullName>
    </recommendedName>
</protein>
<evidence type="ECO:0000256" key="1">
    <source>
        <dbReference type="SAM" id="SignalP"/>
    </source>
</evidence>
<dbReference type="SUPFAM" id="SSF89372">
    <property type="entry name" value="Fucose-specific lectin"/>
    <property type="match status" value="2"/>
</dbReference>
<accession>A0A7W7Y4P1</accession>
<dbReference type="Proteomes" id="UP000528322">
    <property type="component" value="Unassembled WGS sequence"/>
</dbReference>
<reference evidence="4 5" key="1">
    <citation type="submission" date="2020-08" db="EMBL/GenBank/DDBJ databases">
        <title>Genomic Encyclopedia of Type Strains, Phase IV (KMG-IV): sequencing the most valuable type-strain genomes for metagenomic binning, comparative biology and taxonomic classification.</title>
        <authorList>
            <person name="Goeker M."/>
        </authorList>
    </citation>
    <scope>NUCLEOTIDE SEQUENCE [LARGE SCALE GENOMIC DNA]</scope>
    <source>
        <strain evidence="4 5">DSM 22071</strain>
    </source>
</reference>
<evidence type="ECO:0008006" key="6">
    <source>
        <dbReference type="Google" id="ProtNLM"/>
    </source>
</evidence>
<dbReference type="Pfam" id="PF18998">
    <property type="entry name" value="Flg_new_2"/>
    <property type="match status" value="1"/>
</dbReference>
<evidence type="ECO:0000259" key="3">
    <source>
        <dbReference type="Pfam" id="PF18998"/>
    </source>
</evidence>
<dbReference type="InterPro" id="IPR044060">
    <property type="entry name" value="Bacterial_rp_domain"/>
</dbReference>
<feature type="domain" description="Bacterial repeat" evidence="3">
    <location>
        <begin position="62"/>
        <end position="107"/>
    </location>
</feature>
<evidence type="ECO:0000313" key="4">
    <source>
        <dbReference type="EMBL" id="MBB5022013.1"/>
    </source>
</evidence>
<sequence length="822" mass="88428">MKKLRILLISIMTAALVVGCGGDSGGSTETYKLTLAQPVGGNINYQFKYTTECGDYCWNVPKGGQVTLEAVAAQGYEFDEWSGINCDLRECTFNMNSNRIVSVTFSELASTDTGDPDSGTPGGDDPITVAAPVLSPNGGTFADAPSVTITSGTDGAVIYYTIDGNTPTGSSTQYSDAITVTTTQTIKAVAIKDGESSSVVEATFTIETSGGDTSYSDGAFTAPILVAVGTTSGKVGTSADSAQDSYYRFTTDAAGSYNMTVSNIVDPAELYLYLYEEGVNSESGFMERIPFRLGDGIGRDSLYATLNHELAASTSYVLRVQNSSNAANVTYDLDIEYAGSWQYVGDAGFNGTEALNVQMALRSSGQPYVVFRDAGNGSRTKVMTYAGASWENVGGFASSEASYNQRIAIDPSDNRPVVSYNEVIDSKQYTRVKKFNGTEWENLSSSALHGVYSAMAFDGNGNLHVVYDDYSVSDGTFTPGSNGELTVKKLDSENWLSVGSERFSDRRAVHMQLAFDGDNAAHVAFVDYITSQGDKITVMKFDGTDWTVLGDKRQFAGGTPDLAFHPVTDELYLVKDGNMRVYRYADSQWHSVGGDADIVSTANATNIAFAPDGALYAAYGAGANYALKANVMQFDGAAWRVVGERDFSQDEGRYVSLQIGSDGLPMVAFADKGNELINSISVMSLGEVSGSTPPSGGDYDLFVGIEDELTETDPEKWYEFAVEAGKTYLVQWEDIFDRSTESTYSGDVEVSVFDGSDNYFPYFSSQSATDSSGLFEKRDSGYVISNYIKPLGNSVLRIKVNTWNNSAYAYGTFALRVIEVTD</sequence>
<organism evidence="4 5">
    <name type="scientific">Desulfurispira natronophila</name>
    <dbReference type="NCBI Taxonomy" id="682562"/>
    <lineage>
        <taxon>Bacteria</taxon>
        <taxon>Pseudomonadati</taxon>
        <taxon>Chrysiogenota</taxon>
        <taxon>Chrysiogenia</taxon>
        <taxon>Chrysiogenales</taxon>
        <taxon>Chrysiogenaceae</taxon>
        <taxon>Desulfurispira</taxon>
    </lineage>
</organism>
<keyword evidence="5" id="KW-1185">Reference proteome</keyword>
<evidence type="ECO:0000313" key="5">
    <source>
        <dbReference type="Proteomes" id="UP000528322"/>
    </source>
</evidence>
<feature type="domain" description="GH29D-like beta-sandwich" evidence="2">
    <location>
        <begin position="136"/>
        <end position="200"/>
    </location>
</feature>
<evidence type="ECO:0000259" key="2">
    <source>
        <dbReference type="Pfam" id="PF13290"/>
    </source>
</evidence>